<feature type="compositionally biased region" description="Acidic residues" evidence="1">
    <location>
        <begin position="39"/>
        <end position="53"/>
    </location>
</feature>
<gene>
    <name evidence="2" type="ORF">Pmani_027624</name>
</gene>
<proteinExistence type="predicted"/>
<evidence type="ECO:0000313" key="3">
    <source>
        <dbReference type="Proteomes" id="UP001292094"/>
    </source>
</evidence>
<organism evidence="2 3">
    <name type="scientific">Petrolisthes manimaculis</name>
    <dbReference type="NCBI Taxonomy" id="1843537"/>
    <lineage>
        <taxon>Eukaryota</taxon>
        <taxon>Metazoa</taxon>
        <taxon>Ecdysozoa</taxon>
        <taxon>Arthropoda</taxon>
        <taxon>Crustacea</taxon>
        <taxon>Multicrustacea</taxon>
        <taxon>Malacostraca</taxon>
        <taxon>Eumalacostraca</taxon>
        <taxon>Eucarida</taxon>
        <taxon>Decapoda</taxon>
        <taxon>Pleocyemata</taxon>
        <taxon>Anomura</taxon>
        <taxon>Galatheoidea</taxon>
        <taxon>Porcellanidae</taxon>
        <taxon>Petrolisthes</taxon>
    </lineage>
</organism>
<comment type="caution">
    <text evidence="2">The sequence shown here is derived from an EMBL/GenBank/DDBJ whole genome shotgun (WGS) entry which is preliminary data.</text>
</comment>
<name>A0AAE1P358_9EUCA</name>
<accession>A0AAE1P358</accession>
<dbReference type="Proteomes" id="UP001292094">
    <property type="component" value="Unassembled WGS sequence"/>
</dbReference>
<protein>
    <submittedName>
        <fullName evidence="2">Uncharacterized protein</fullName>
    </submittedName>
</protein>
<keyword evidence="3" id="KW-1185">Reference proteome</keyword>
<feature type="region of interest" description="Disordered" evidence="1">
    <location>
        <begin position="1"/>
        <end position="67"/>
    </location>
</feature>
<evidence type="ECO:0000256" key="1">
    <source>
        <dbReference type="SAM" id="MobiDB-lite"/>
    </source>
</evidence>
<feature type="compositionally biased region" description="Basic and acidic residues" evidence="1">
    <location>
        <begin position="54"/>
        <end position="67"/>
    </location>
</feature>
<evidence type="ECO:0000313" key="2">
    <source>
        <dbReference type="EMBL" id="KAK4300164.1"/>
    </source>
</evidence>
<sequence length="67" mass="7887">MKLGRLQELTGHPSVVMHGGRQETRCSTLTHLHSNVPREEEEGDEENKEEEETMEKGRKKEEEKERR</sequence>
<dbReference type="AlphaFoldDB" id="A0AAE1P358"/>
<dbReference type="EMBL" id="JAWZYT010003104">
    <property type="protein sequence ID" value="KAK4300164.1"/>
    <property type="molecule type" value="Genomic_DNA"/>
</dbReference>
<reference evidence="2" key="1">
    <citation type="submission" date="2023-11" db="EMBL/GenBank/DDBJ databases">
        <title>Genome assemblies of two species of porcelain crab, Petrolisthes cinctipes and Petrolisthes manimaculis (Anomura: Porcellanidae).</title>
        <authorList>
            <person name="Angst P."/>
        </authorList>
    </citation>
    <scope>NUCLEOTIDE SEQUENCE</scope>
    <source>
        <strain evidence="2">PB745_02</strain>
        <tissue evidence="2">Gill</tissue>
    </source>
</reference>